<protein>
    <recommendedName>
        <fullName evidence="4">Pentatricopeptide repeat-containing protein</fullName>
    </recommendedName>
</protein>
<evidence type="ECO:0000313" key="2">
    <source>
        <dbReference type="EMBL" id="KAF9599190.1"/>
    </source>
</evidence>
<dbReference type="Proteomes" id="UP000631114">
    <property type="component" value="Unassembled WGS sequence"/>
</dbReference>
<evidence type="ECO:0008006" key="4">
    <source>
        <dbReference type="Google" id="ProtNLM"/>
    </source>
</evidence>
<gene>
    <name evidence="2" type="ORF">IFM89_035649</name>
</gene>
<evidence type="ECO:0000313" key="3">
    <source>
        <dbReference type="Proteomes" id="UP000631114"/>
    </source>
</evidence>
<proteinExistence type="predicted"/>
<dbReference type="InterPro" id="IPR011990">
    <property type="entry name" value="TPR-like_helical_dom_sf"/>
</dbReference>
<comment type="caution">
    <text evidence="2">The sequence shown here is derived from an EMBL/GenBank/DDBJ whole genome shotgun (WGS) entry which is preliminary data.</text>
</comment>
<evidence type="ECO:0000256" key="1">
    <source>
        <dbReference type="SAM" id="MobiDB-lite"/>
    </source>
</evidence>
<keyword evidence="3" id="KW-1185">Reference proteome</keyword>
<accession>A0A835HH94</accession>
<dbReference type="Gene3D" id="1.25.40.10">
    <property type="entry name" value="Tetratricopeptide repeat domain"/>
    <property type="match status" value="1"/>
</dbReference>
<sequence>MDVKILGLDICADAVVGNVMRRGISRGQKERLTTEDKSHKSQQVLEHHQNKNKFDDITKQGFAMRLISLYGKPGMFDHALKLFDELPERTVKMYNALLNANASVVSNKFDETHKLFREPSLKKLSDFPSP</sequence>
<organism evidence="2 3">
    <name type="scientific">Coptis chinensis</name>
    <dbReference type="NCBI Taxonomy" id="261450"/>
    <lineage>
        <taxon>Eukaryota</taxon>
        <taxon>Viridiplantae</taxon>
        <taxon>Streptophyta</taxon>
        <taxon>Embryophyta</taxon>
        <taxon>Tracheophyta</taxon>
        <taxon>Spermatophyta</taxon>
        <taxon>Magnoliopsida</taxon>
        <taxon>Ranunculales</taxon>
        <taxon>Ranunculaceae</taxon>
        <taxon>Coptidoideae</taxon>
        <taxon>Coptis</taxon>
    </lineage>
</organism>
<feature type="region of interest" description="Disordered" evidence="1">
    <location>
        <begin position="27"/>
        <end position="51"/>
    </location>
</feature>
<dbReference type="AlphaFoldDB" id="A0A835HH94"/>
<dbReference type="EMBL" id="JADFTS010000007">
    <property type="protein sequence ID" value="KAF9599190.1"/>
    <property type="molecule type" value="Genomic_DNA"/>
</dbReference>
<reference evidence="2 3" key="1">
    <citation type="submission" date="2020-10" db="EMBL/GenBank/DDBJ databases">
        <title>The Coptis chinensis genome and diversification of protoberbering-type alkaloids.</title>
        <authorList>
            <person name="Wang B."/>
            <person name="Shu S."/>
            <person name="Song C."/>
            <person name="Liu Y."/>
        </authorList>
    </citation>
    <scope>NUCLEOTIDE SEQUENCE [LARGE SCALE GENOMIC DNA]</scope>
    <source>
        <strain evidence="2">HL-2020</strain>
        <tissue evidence="2">Leaf</tissue>
    </source>
</reference>
<name>A0A835HH94_9MAGN</name>
<dbReference type="OrthoDB" id="66620at2759"/>